<dbReference type="OrthoDB" id="538223at2759"/>
<dbReference type="InterPro" id="IPR001680">
    <property type="entry name" value="WD40_rpt"/>
</dbReference>
<dbReference type="PANTHER" id="PTHR23284:SF2">
    <property type="entry name" value="SEC12-LIKE PROTEIN 1"/>
    <property type="match status" value="1"/>
</dbReference>
<keyword evidence="2" id="KW-0813">Transport</keyword>
<comment type="caution">
    <text evidence="12">The sequence shown here is derived from an EMBL/GenBank/DDBJ whole genome shotgun (WGS) entry which is preliminary data.</text>
</comment>
<evidence type="ECO:0008006" key="14">
    <source>
        <dbReference type="Google" id="ProtNLM"/>
    </source>
</evidence>
<evidence type="ECO:0000256" key="5">
    <source>
        <dbReference type="ARBA" id="ARBA00022737"/>
    </source>
</evidence>
<dbReference type="GO" id="GO:0006888">
    <property type="term" value="P:endoplasmic reticulum to Golgi vesicle-mediated transport"/>
    <property type="evidence" value="ECO:0007669"/>
    <property type="project" value="TreeGrafter"/>
</dbReference>
<dbReference type="GO" id="GO:0005789">
    <property type="term" value="C:endoplasmic reticulum membrane"/>
    <property type="evidence" value="ECO:0007669"/>
    <property type="project" value="UniProtKB-SubCell"/>
</dbReference>
<dbReference type="InterPro" id="IPR036322">
    <property type="entry name" value="WD40_repeat_dom_sf"/>
</dbReference>
<organism evidence="12 13">
    <name type="scientific">Colocasia esculenta</name>
    <name type="common">Wild taro</name>
    <name type="synonym">Arum esculentum</name>
    <dbReference type="NCBI Taxonomy" id="4460"/>
    <lineage>
        <taxon>Eukaryota</taxon>
        <taxon>Viridiplantae</taxon>
        <taxon>Streptophyta</taxon>
        <taxon>Embryophyta</taxon>
        <taxon>Tracheophyta</taxon>
        <taxon>Spermatophyta</taxon>
        <taxon>Magnoliopsida</taxon>
        <taxon>Liliopsida</taxon>
        <taxon>Araceae</taxon>
        <taxon>Aroideae</taxon>
        <taxon>Colocasieae</taxon>
        <taxon>Colocasia</taxon>
    </lineage>
</organism>
<feature type="transmembrane region" description="Helical" evidence="11">
    <location>
        <begin position="357"/>
        <end position="378"/>
    </location>
</feature>
<dbReference type="GO" id="GO:0005085">
    <property type="term" value="F:guanyl-nucleotide exchange factor activity"/>
    <property type="evidence" value="ECO:0007669"/>
    <property type="project" value="InterPro"/>
</dbReference>
<evidence type="ECO:0000256" key="11">
    <source>
        <dbReference type="SAM" id="Phobius"/>
    </source>
</evidence>
<protein>
    <recommendedName>
        <fullName evidence="14">SEC12-like protein 1</fullName>
    </recommendedName>
</protein>
<evidence type="ECO:0000256" key="10">
    <source>
        <dbReference type="PROSITE-ProRule" id="PRU00221"/>
    </source>
</evidence>
<dbReference type="AlphaFoldDB" id="A0A843UI29"/>
<feature type="repeat" description="WD" evidence="10">
    <location>
        <begin position="196"/>
        <end position="222"/>
    </location>
</feature>
<reference evidence="12" key="1">
    <citation type="submission" date="2017-07" db="EMBL/GenBank/DDBJ databases">
        <title>Taro Niue Genome Assembly and Annotation.</title>
        <authorList>
            <person name="Atibalentja N."/>
            <person name="Keating K."/>
            <person name="Fields C.J."/>
        </authorList>
    </citation>
    <scope>NUCLEOTIDE SEQUENCE</scope>
    <source>
        <strain evidence="12">Niue_2</strain>
        <tissue evidence="12">Leaf</tissue>
    </source>
</reference>
<dbReference type="InterPro" id="IPR015943">
    <property type="entry name" value="WD40/YVTN_repeat-like_dom_sf"/>
</dbReference>
<name>A0A843UI29_COLES</name>
<keyword evidence="8 11" id="KW-1133">Transmembrane helix</keyword>
<evidence type="ECO:0000256" key="8">
    <source>
        <dbReference type="ARBA" id="ARBA00022989"/>
    </source>
</evidence>
<keyword evidence="13" id="KW-1185">Reference proteome</keyword>
<comment type="subcellular location">
    <subcellularLocation>
        <location evidence="1">Endoplasmic reticulum membrane</location>
        <topology evidence="1">Single-pass membrane protein</topology>
    </subcellularLocation>
</comment>
<keyword evidence="7" id="KW-0653">Protein transport</keyword>
<dbReference type="SMART" id="SM00320">
    <property type="entry name" value="WD40"/>
    <property type="match status" value="3"/>
</dbReference>
<accession>A0A843UI29</accession>
<keyword evidence="6" id="KW-0256">Endoplasmic reticulum</keyword>
<dbReference type="PANTHER" id="PTHR23284">
    <property type="entry name" value="PROLACTIN REGULATORY ELEMENT BINDING PROTEIN"/>
    <property type="match status" value="1"/>
</dbReference>
<evidence type="ECO:0000256" key="7">
    <source>
        <dbReference type="ARBA" id="ARBA00022927"/>
    </source>
</evidence>
<evidence type="ECO:0000256" key="3">
    <source>
        <dbReference type="ARBA" id="ARBA00022574"/>
    </source>
</evidence>
<dbReference type="PROSITE" id="PS50082">
    <property type="entry name" value="WD_REPEATS_2"/>
    <property type="match status" value="1"/>
</dbReference>
<dbReference type="Gene3D" id="2.130.10.10">
    <property type="entry name" value="YVTN repeat-like/Quinoprotein amine dehydrogenase"/>
    <property type="match status" value="1"/>
</dbReference>
<dbReference type="InterPro" id="IPR045260">
    <property type="entry name" value="Sec12-like"/>
</dbReference>
<dbReference type="GO" id="GO:0015031">
    <property type="term" value="P:protein transport"/>
    <property type="evidence" value="ECO:0007669"/>
    <property type="project" value="UniProtKB-KW"/>
</dbReference>
<dbReference type="Proteomes" id="UP000652761">
    <property type="component" value="Unassembled WGS sequence"/>
</dbReference>
<dbReference type="GO" id="GO:0003400">
    <property type="term" value="P:regulation of COPII vesicle coating"/>
    <property type="evidence" value="ECO:0007669"/>
    <property type="project" value="TreeGrafter"/>
</dbReference>
<keyword evidence="9 11" id="KW-0472">Membrane</keyword>
<dbReference type="SUPFAM" id="SSF50978">
    <property type="entry name" value="WD40 repeat-like"/>
    <property type="match status" value="1"/>
</dbReference>
<keyword evidence="4 11" id="KW-0812">Transmembrane</keyword>
<evidence type="ECO:0000313" key="12">
    <source>
        <dbReference type="EMBL" id="MQL80763.1"/>
    </source>
</evidence>
<evidence type="ECO:0000256" key="2">
    <source>
        <dbReference type="ARBA" id="ARBA00022448"/>
    </source>
</evidence>
<evidence type="ECO:0000313" key="13">
    <source>
        <dbReference type="Proteomes" id="UP000652761"/>
    </source>
</evidence>
<evidence type="ECO:0000256" key="6">
    <source>
        <dbReference type="ARBA" id="ARBA00022824"/>
    </source>
</evidence>
<keyword evidence="3 10" id="KW-0853">WD repeat</keyword>
<keyword evidence="5" id="KW-0677">Repeat</keyword>
<dbReference type="Pfam" id="PF00400">
    <property type="entry name" value="WD40"/>
    <property type="match status" value="1"/>
</dbReference>
<evidence type="ECO:0000256" key="1">
    <source>
        <dbReference type="ARBA" id="ARBA00004389"/>
    </source>
</evidence>
<proteinExistence type="predicted"/>
<evidence type="ECO:0000256" key="9">
    <source>
        <dbReference type="ARBA" id="ARBA00023136"/>
    </source>
</evidence>
<dbReference type="EMBL" id="NMUH01000524">
    <property type="protein sequence ID" value="MQL80763.1"/>
    <property type="molecule type" value="Genomic_DNA"/>
</dbReference>
<gene>
    <name evidence="12" type="ORF">Taro_013217</name>
</gene>
<sequence length="416" mass="46511">MITLASSSGCPLEPNRRPPWPPPLSLSLLPSLSLILSFIRPCEDVACALGLKLEFLDQEKPKALNLAGLRLELELDSFVLNKLKLLSWCLVKSLDNSEAIIKKISMPSICRLFEVQGFVSDVNLLSKDLPPLRDAVRQKCLLFSTDGSKFACGGEVGTLHIIDDGHLRIFEWPSLQVILDEPKAHKSFRDMDISLDSEFLASTSTDGSARIWKISDSVPLTSLARNSDEKIECCRFSRDGTKPFLFCTIQKGNMVVTAVWDISNWNKIGIKRFLRKPISTLSISLDGKYLSLGSNDGDICVVEVKKMEICHWSKKLHLGTSVATIEFCPTERCVLSTSNQWGVTLTRLNVPADWKEWQIYLLLLGLFLASLVVFYIIYNNSDSFWNFPVGGDQPARPSLLKMSADDPHVTDDQSAW</sequence>
<evidence type="ECO:0000256" key="4">
    <source>
        <dbReference type="ARBA" id="ARBA00022692"/>
    </source>
</evidence>